<keyword evidence="4 6" id="KW-1133">Transmembrane helix</keyword>
<keyword evidence="3 6" id="KW-0812">Transmembrane</keyword>
<reference evidence="8" key="1">
    <citation type="submission" date="2020-04" db="EMBL/GenBank/DDBJ databases">
        <authorList>
            <person name="Zhang T."/>
        </authorList>
    </citation>
    <scope>NUCLEOTIDE SEQUENCE</scope>
    <source>
        <strain evidence="8">HKST-UBA03</strain>
    </source>
</reference>
<feature type="transmembrane region" description="Helical" evidence="6">
    <location>
        <begin position="100"/>
        <end position="120"/>
    </location>
</feature>
<evidence type="ECO:0000313" key="9">
    <source>
        <dbReference type="Proteomes" id="UP000751518"/>
    </source>
</evidence>
<dbReference type="InterPro" id="IPR000620">
    <property type="entry name" value="EamA_dom"/>
</dbReference>
<dbReference type="PANTHER" id="PTHR32322:SF18">
    <property type="entry name" value="S-ADENOSYLMETHIONINE_S-ADENOSYLHOMOCYSTEINE TRANSPORTER"/>
    <property type="match status" value="1"/>
</dbReference>
<evidence type="ECO:0000313" key="8">
    <source>
        <dbReference type="EMBL" id="MCA9392311.1"/>
    </source>
</evidence>
<evidence type="ECO:0000259" key="7">
    <source>
        <dbReference type="Pfam" id="PF00892"/>
    </source>
</evidence>
<feature type="transmembrane region" description="Helical" evidence="6">
    <location>
        <begin position="126"/>
        <end position="144"/>
    </location>
</feature>
<dbReference type="SUPFAM" id="SSF103481">
    <property type="entry name" value="Multidrug resistance efflux transporter EmrE"/>
    <property type="match status" value="2"/>
</dbReference>
<comment type="subcellular location">
    <subcellularLocation>
        <location evidence="1">Cell membrane</location>
        <topology evidence="1">Multi-pass membrane protein</topology>
    </subcellularLocation>
</comment>
<comment type="caution">
    <text evidence="8">The sequence shown here is derived from an EMBL/GenBank/DDBJ whole genome shotgun (WGS) entry which is preliminary data.</text>
</comment>
<accession>A0A955LL27</accession>
<protein>
    <submittedName>
        <fullName evidence="8">DMT family transporter</fullName>
    </submittedName>
</protein>
<proteinExistence type="predicted"/>
<evidence type="ECO:0000256" key="6">
    <source>
        <dbReference type="SAM" id="Phobius"/>
    </source>
</evidence>
<dbReference type="EMBL" id="JAGQKZ010000037">
    <property type="protein sequence ID" value="MCA9392311.1"/>
    <property type="molecule type" value="Genomic_DNA"/>
</dbReference>
<dbReference type="InterPro" id="IPR050638">
    <property type="entry name" value="AA-Vitamin_Transporters"/>
</dbReference>
<gene>
    <name evidence="8" type="ORF">KC614_03855</name>
</gene>
<organism evidence="8 9">
    <name type="scientific">candidate division WWE3 bacterium</name>
    <dbReference type="NCBI Taxonomy" id="2053526"/>
    <lineage>
        <taxon>Bacteria</taxon>
        <taxon>Katanobacteria</taxon>
    </lineage>
</organism>
<feature type="transmembrane region" description="Helical" evidence="6">
    <location>
        <begin position="223"/>
        <end position="245"/>
    </location>
</feature>
<dbReference type="InterPro" id="IPR037185">
    <property type="entry name" value="EmrE-like"/>
</dbReference>
<feature type="transmembrane region" description="Helical" evidence="6">
    <location>
        <begin position="156"/>
        <end position="173"/>
    </location>
</feature>
<name>A0A955LL27_UNCKA</name>
<feature type="transmembrane region" description="Helical" evidence="6">
    <location>
        <begin position="185"/>
        <end position="203"/>
    </location>
</feature>
<dbReference type="AlphaFoldDB" id="A0A955LL27"/>
<feature type="transmembrane region" description="Helical" evidence="6">
    <location>
        <begin position="62"/>
        <end position="88"/>
    </location>
</feature>
<dbReference type="Pfam" id="PF00892">
    <property type="entry name" value="EamA"/>
    <property type="match status" value="1"/>
</dbReference>
<evidence type="ECO:0000256" key="3">
    <source>
        <dbReference type="ARBA" id="ARBA00022692"/>
    </source>
</evidence>
<evidence type="ECO:0000256" key="5">
    <source>
        <dbReference type="ARBA" id="ARBA00023136"/>
    </source>
</evidence>
<sequence length="289" mass="31090">MLSLIGGLLAVGSGIMYLVRNAVSKKLLSEKIRPNQLSALYYFFGVVVVGIILIATNSLPSILLILSSPIFLTLALLTAIIGTFALTLQFWNIEKNDISIIAPLFSVMPLVDVILAYFLIHETLTMSELLGVTIIVTGVFVLSIRTGRFTLKGIRTMLPIFLNIVLFSLISVFQKSIVLQAGPLATVWVIYLFSGIVGLPMLIRSKLDLKAVLLKRNEVSVYLVAAVLAFLTSLTAVTFLPLGVVTSLKNLTLPVSVIVGALVFGEGDLKMRFVGSGMIAAGAIAISLH</sequence>
<evidence type="ECO:0000256" key="1">
    <source>
        <dbReference type="ARBA" id="ARBA00004651"/>
    </source>
</evidence>
<reference evidence="8" key="2">
    <citation type="journal article" date="2021" name="Microbiome">
        <title>Successional dynamics and alternative stable states in a saline activated sludge microbial community over 9 years.</title>
        <authorList>
            <person name="Wang Y."/>
            <person name="Ye J."/>
            <person name="Ju F."/>
            <person name="Liu L."/>
            <person name="Boyd J.A."/>
            <person name="Deng Y."/>
            <person name="Parks D.H."/>
            <person name="Jiang X."/>
            <person name="Yin X."/>
            <person name="Woodcroft B.J."/>
            <person name="Tyson G.W."/>
            <person name="Hugenholtz P."/>
            <person name="Polz M.F."/>
            <person name="Zhang T."/>
        </authorList>
    </citation>
    <scope>NUCLEOTIDE SEQUENCE</scope>
    <source>
        <strain evidence="8">HKST-UBA03</strain>
    </source>
</reference>
<feature type="transmembrane region" description="Helical" evidence="6">
    <location>
        <begin position="6"/>
        <end position="23"/>
    </location>
</feature>
<feature type="domain" description="EamA" evidence="7">
    <location>
        <begin position="5"/>
        <end position="143"/>
    </location>
</feature>
<evidence type="ECO:0000256" key="4">
    <source>
        <dbReference type="ARBA" id="ARBA00022989"/>
    </source>
</evidence>
<dbReference type="PANTHER" id="PTHR32322">
    <property type="entry name" value="INNER MEMBRANE TRANSPORTER"/>
    <property type="match status" value="1"/>
</dbReference>
<evidence type="ECO:0000256" key="2">
    <source>
        <dbReference type="ARBA" id="ARBA00022475"/>
    </source>
</evidence>
<keyword evidence="2" id="KW-1003">Cell membrane</keyword>
<keyword evidence="5 6" id="KW-0472">Membrane</keyword>
<feature type="transmembrane region" description="Helical" evidence="6">
    <location>
        <begin position="39"/>
        <end position="56"/>
    </location>
</feature>
<dbReference type="Proteomes" id="UP000751518">
    <property type="component" value="Unassembled WGS sequence"/>
</dbReference>
<dbReference type="GO" id="GO:0005886">
    <property type="term" value="C:plasma membrane"/>
    <property type="evidence" value="ECO:0007669"/>
    <property type="project" value="UniProtKB-SubCell"/>
</dbReference>
<dbReference type="Gene3D" id="1.10.3730.20">
    <property type="match status" value="1"/>
</dbReference>